<dbReference type="EMBL" id="ML979132">
    <property type="protein sequence ID" value="KAF1920177.1"/>
    <property type="molecule type" value="Genomic_DNA"/>
</dbReference>
<feature type="compositionally biased region" description="Basic and acidic residues" evidence="1">
    <location>
        <begin position="46"/>
        <end position="64"/>
    </location>
</feature>
<dbReference type="Proteomes" id="UP000800096">
    <property type="component" value="Unassembled WGS sequence"/>
</dbReference>
<reference evidence="3" key="1">
    <citation type="journal article" date="2020" name="Stud. Mycol.">
        <title>101 Dothideomycetes genomes: a test case for predicting lifestyles and emergence of pathogens.</title>
        <authorList>
            <person name="Haridas S."/>
            <person name="Albert R."/>
            <person name="Binder M."/>
            <person name="Bloem J."/>
            <person name="Labutti K."/>
            <person name="Salamov A."/>
            <person name="Andreopoulos B."/>
            <person name="Baker S."/>
            <person name="Barry K."/>
            <person name="Bills G."/>
            <person name="Bluhm B."/>
            <person name="Cannon C."/>
            <person name="Castanera R."/>
            <person name="Culley D."/>
            <person name="Daum C."/>
            <person name="Ezra D."/>
            <person name="Gonzalez J."/>
            <person name="Henrissat B."/>
            <person name="Kuo A."/>
            <person name="Liang C."/>
            <person name="Lipzen A."/>
            <person name="Lutzoni F."/>
            <person name="Magnuson J."/>
            <person name="Mondo S."/>
            <person name="Nolan M."/>
            <person name="Ohm R."/>
            <person name="Pangilinan J."/>
            <person name="Park H.-J."/>
            <person name="Ramirez L."/>
            <person name="Alfaro M."/>
            <person name="Sun H."/>
            <person name="Tritt A."/>
            <person name="Yoshinaga Y."/>
            <person name="Zwiers L.-H."/>
            <person name="Turgeon B."/>
            <person name="Goodwin S."/>
            <person name="Spatafora J."/>
            <person name="Crous P."/>
            <person name="Grigoriev I."/>
        </authorList>
    </citation>
    <scope>NUCLEOTIDE SEQUENCE</scope>
    <source>
        <strain evidence="3">HMLAC05119</strain>
    </source>
</reference>
<feature type="region of interest" description="Disordered" evidence="1">
    <location>
        <begin position="168"/>
        <end position="201"/>
    </location>
</feature>
<sequence>MMDTTPGAPAPKKRSLFKRAAWQDAPKNEGEDMFSHANEFSNIVAERNRLKAEKRRQADAERKKGAVTGRKRRKASDGQHDGSEEPRFPGSGSGSSVRASRDREGSESRTPLSPSHAYAHKLAASPLRAVPSHPSESLAARYDPLAQSNTSHLSSRIEPLVIDLGDSDSDDAHHKIGQSSSGMDCSYRTPAQAPRHVPTKDDEELEEVLDPALAALAARARERAANMARTAAATSSTGGEAVKAPVAQLFISPEIPDSKPLMVKVRIDNTLARTRLAWCEKQGFSAEKAKDVYFTWRDTRVYDSTTIKRLGIQVDKNGNVSVDGDSNIYDDVNLPKVHVQAWTDTLFQQHKREQAAAAAAKKKAAEPQPVVEERTPTPEPAPKAKKIRLIMKAKGKEDFKLSVNPDSTFAHIADAYKQRREIDQSQPITLMFDGERLVPMDSIMDSEVEDMDSIDVFFK</sequence>
<dbReference type="InterPro" id="IPR022617">
    <property type="entry name" value="Rad60/SUMO-like_dom"/>
</dbReference>
<organism evidence="3 4">
    <name type="scientific">Ampelomyces quisqualis</name>
    <name type="common">Powdery mildew agent</name>
    <dbReference type="NCBI Taxonomy" id="50730"/>
    <lineage>
        <taxon>Eukaryota</taxon>
        <taxon>Fungi</taxon>
        <taxon>Dikarya</taxon>
        <taxon>Ascomycota</taxon>
        <taxon>Pezizomycotina</taxon>
        <taxon>Dothideomycetes</taxon>
        <taxon>Pleosporomycetidae</taxon>
        <taxon>Pleosporales</taxon>
        <taxon>Pleosporineae</taxon>
        <taxon>Phaeosphaeriaceae</taxon>
        <taxon>Ampelomyces</taxon>
    </lineage>
</organism>
<accession>A0A6A5R247</accession>
<feature type="domain" description="Ubiquitin-like" evidence="2">
    <location>
        <begin position="387"/>
        <end position="459"/>
    </location>
</feature>
<protein>
    <submittedName>
        <fullName evidence="3">Ubiquitin-2 like Rad60 SUMO-like-domain-containing protein</fullName>
    </submittedName>
</protein>
<dbReference type="InterPro" id="IPR000626">
    <property type="entry name" value="Ubiquitin-like_dom"/>
</dbReference>
<evidence type="ECO:0000259" key="2">
    <source>
        <dbReference type="PROSITE" id="PS50053"/>
    </source>
</evidence>
<feature type="region of interest" description="Disordered" evidence="1">
    <location>
        <begin position="353"/>
        <end position="382"/>
    </location>
</feature>
<dbReference type="AlphaFoldDB" id="A0A6A5R247"/>
<dbReference type="SUPFAM" id="SSF54236">
    <property type="entry name" value="Ubiquitin-like"/>
    <property type="match status" value="1"/>
</dbReference>
<dbReference type="Pfam" id="PF11976">
    <property type="entry name" value="Rad60-SLD"/>
    <property type="match status" value="1"/>
</dbReference>
<gene>
    <name evidence="3" type="ORF">BDU57DRAFT_508336</name>
</gene>
<name>A0A6A5R247_AMPQU</name>
<dbReference type="Gene3D" id="3.10.20.90">
    <property type="entry name" value="Phosphatidylinositol 3-kinase Catalytic Subunit, Chain A, domain 1"/>
    <property type="match status" value="1"/>
</dbReference>
<dbReference type="InterPro" id="IPR029071">
    <property type="entry name" value="Ubiquitin-like_domsf"/>
</dbReference>
<evidence type="ECO:0000313" key="4">
    <source>
        <dbReference type="Proteomes" id="UP000800096"/>
    </source>
</evidence>
<feature type="compositionally biased region" description="Basic and acidic residues" evidence="1">
    <location>
        <begin position="75"/>
        <end position="87"/>
    </location>
</feature>
<proteinExistence type="predicted"/>
<evidence type="ECO:0000256" key="1">
    <source>
        <dbReference type="SAM" id="MobiDB-lite"/>
    </source>
</evidence>
<dbReference type="OrthoDB" id="3365399at2759"/>
<dbReference type="PROSITE" id="PS50053">
    <property type="entry name" value="UBIQUITIN_2"/>
    <property type="match status" value="1"/>
</dbReference>
<evidence type="ECO:0000313" key="3">
    <source>
        <dbReference type="EMBL" id="KAF1920177.1"/>
    </source>
</evidence>
<keyword evidence="4" id="KW-1185">Reference proteome</keyword>
<feature type="region of interest" description="Disordered" evidence="1">
    <location>
        <begin position="1"/>
        <end position="115"/>
    </location>
</feature>